<dbReference type="Gene3D" id="3.30.559.30">
    <property type="entry name" value="Nonribosomal peptide synthetase, condensation domain"/>
    <property type="match status" value="2"/>
</dbReference>
<dbReference type="GO" id="GO:0044550">
    <property type="term" value="P:secondary metabolite biosynthetic process"/>
    <property type="evidence" value="ECO:0007669"/>
    <property type="project" value="UniProtKB-ARBA"/>
</dbReference>
<dbReference type="InterPro" id="IPR020806">
    <property type="entry name" value="PKS_PP-bd"/>
</dbReference>
<dbReference type="InterPro" id="IPR010071">
    <property type="entry name" value="AA_adenyl_dom"/>
</dbReference>
<keyword evidence="3" id="KW-0596">Phosphopantetheine</keyword>
<feature type="non-terminal residue" evidence="6">
    <location>
        <position position="1532"/>
    </location>
</feature>
<dbReference type="Gene3D" id="3.40.50.980">
    <property type="match status" value="2"/>
</dbReference>
<dbReference type="EMBL" id="JAOTIF010000045">
    <property type="protein sequence ID" value="MCU7552748.1"/>
    <property type="molecule type" value="Genomic_DNA"/>
</dbReference>
<dbReference type="Pfam" id="PF00550">
    <property type="entry name" value="PP-binding"/>
    <property type="match status" value="1"/>
</dbReference>
<dbReference type="Gene3D" id="2.30.38.10">
    <property type="entry name" value="Luciferase, Domain 3"/>
    <property type="match status" value="1"/>
</dbReference>
<dbReference type="Pfam" id="PF13193">
    <property type="entry name" value="AMP-binding_C"/>
    <property type="match status" value="1"/>
</dbReference>
<dbReference type="GO" id="GO:0031177">
    <property type="term" value="F:phosphopantetheine binding"/>
    <property type="evidence" value="ECO:0007669"/>
    <property type="project" value="InterPro"/>
</dbReference>
<dbReference type="InterPro" id="IPR006162">
    <property type="entry name" value="Ppantetheine_attach_site"/>
</dbReference>
<dbReference type="CDD" id="cd05930">
    <property type="entry name" value="A_NRPS"/>
    <property type="match status" value="1"/>
</dbReference>
<dbReference type="InterPro" id="IPR025110">
    <property type="entry name" value="AMP-bd_C"/>
</dbReference>
<dbReference type="InterPro" id="IPR036736">
    <property type="entry name" value="ACP-like_sf"/>
</dbReference>
<dbReference type="PANTHER" id="PTHR45527">
    <property type="entry name" value="NONRIBOSOMAL PEPTIDE SYNTHETASE"/>
    <property type="match status" value="1"/>
</dbReference>
<dbReference type="FunFam" id="3.40.50.980:FF:000001">
    <property type="entry name" value="Non-ribosomal peptide synthetase"/>
    <property type="match status" value="1"/>
</dbReference>
<organism evidence="6 7">
    <name type="scientific">Paraflavisolibacter caeni</name>
    <dbReference type="NCBI Taxonomy" id="2982496"/>
    <lineage>
        <taxon>Bacteria</taxon>
        <taxon>Pseudomonadati</taxon>
        <taxon>Bacteroidota</taxon>
        <taxon>Chitinophagia</taxon>
        <taxon>Chitinophagales</taxon>
        <taxon>Chitinophagaceae</taxon>
        <taxon>Paraflavisolibacter</taxon>
    </lineage>
</organism>
<dbReference type="RefSeq" id="WP_279300185.1">
    <property type="nucleotide sequence ID" value="NZ_JAOTIF010000045.1"/>
</dbReference>
<comment type="caution">
    <text evidence="6">The sequence shown here is derived from an EMBL/GenBank/DDBJ whole genome shotgun (WGS) entry which is preliminary data.</text>
</comment>
<reference evidence="6" key="1">
    <citation type="submission" date="2022-09" db="EMBL/GenBank/DDBJ databases">
        <authorList>
            <person name="Yuan C."/>
            <person name="Ke Z."/>
        </authorList>
    </citation>
    <scope>NUCLEOTIDE SEQUENCE</scope>
    <source>
        <strain evidence="6">LB-8</strain>
    </source>
</reference>
<comment type="similarity">
    <text evidence="2">Belongs to the ATP-dependent AMP-binding enzyme family.</text>
</comment>
<dbReference type="SMART" id="SM00823">
    <property type="entry name" value="PKS_PP"/>
    <property type="match status" value="1"/>
</dbReference>
<sequence>MQKTPFPLHPAQNDICVDQLININSPHYNIGLYIKLKGPLHKGKFIDAVNSSPKVFDAFKMRFDVAGADPHCYFDQEYEKLELAEMDFSDRENAGEEARCWMQNRFSIPFKIQQDSLLFEHVLIKIASDEYWLFFRYHHLIIDGYGFIVWINYIAKKYRSLIDGDNIQFEYPAYSDEILNASKYFNSAEFELDGNYWKEWITQKPQKILQKKNGYETDYGKKSATFHFDLDDQQKKFLEDLQLTAHASLQQLTIAALIIYFGKTSNQSEFVFGTPVHKRGSKRLRNIVGTFTGILPFKCAYQKEDKLSDLLLNITNTQRRDYRHQNYLIGDLSRHLKINSSEEYLCEIFINYQPLNLELFFGDGLQATILRIVNEFERNPLQICWMDYGNKQPMQLQLYSLNEYFSENELKFLAQRIIYILEQFPDNFHRNIECIDVLPFYEQQLISGFNDTEVDYPKDKTVIDLFEQQVKKTPHNIAVVFEEQQLTYQELNERANHLAQYLRGKGVIEETLVPLCIDRSMNLLVGILGILKAGAAYVPIDPDYPLERIQFMLQDTEAFLVIGSQNTKAKFLDVEQEFICLDELRDMIDQLPITNLQRNLQPSHLAYVIYTSGSTGRPKGVLIEHRSVLSLIVNQTKEFGIHADENILQFSNYAFDASVEQTFLALCNGAKLVLVPKELLARTEGLIELMLKEKVTHLHATPSYLLTIRAGKHGALKRVIAGGESCPVHLANAWTPYVQFYNEYGPTETTVTSVEYLCPQAMGQQTTVLIGKPIGNTKVYILNEDQDMVPIGSTGEICIGGAGLARGYLNREELTHEKFIANPFKEGERLYCTGDMGRWLVDGSIEYLGRRDEQVKIRGYRIELGEIETVVLQSGMMNQCVVAAKEDSSGNKRLVGYVVADDSFNTEQLLEYLKSRLPEYMVPLQWMKLDNIQLNHNGKIDRKALPNVEVTNISVYVAPCTDLEEQLVQIWQQLLKVEPIGIHDNFFEVGGHSLLAMQIIAAIRKQRQIELLVKDILDYPTIALLARHLMAGSRELLLPSIKVVEPRPELLPLSFAQERLWFIDQLEGSVHYHIPTVFRWKGTLNKEALESAFRDFISRHEILRTVIKEEDGHSYQSVQEVSKWKLVCVDGSKYREDAEALRACIQQQIHTSFDLSGDYMLRAQLIQLDVQEHVLVIVLHHIASDGWSTSILVRELVELYGAYSQGHAPQLNPLPIQYADYALWQRDYLQGEVLEHKLTYWKEKLTGAETLQLPTDYRRPTVQSTHGTFVNFSIDQTVSNKLKKFSQQQGVTLFMTLLAAYKVLLYRYSGQQDICVGTPIAGRQQQEVEGLIGFFVNTLALRDELRSELSFTELLQQVKQTTLEAYEHQEVPFEKVVDAVVKERDLSRSPLFQVMLVLQNTPEVPHRQLKELVLEEEQVNYDTAKFEMLIDIKETGFGLQGSVNYLTDLFTSETIERLVAHFKALLHSIVQQPQQSIGSLNMLSMQEEAQLLHGFNASEVDYPKENIVSLFEQQVLQTPNNIAVIFEEEQLT</sequence>
<evidence type="ECO:0000259" key="5">
    <source>
        <dbReference type="PROSITE" id="PS50075"/>
    </source>
</evidence>
<dbReference type="Pfam" id="PF00668">
    <property type="entry name" value="Condensation"/>
    <property type="match status" value="2"/>
</dbReference>
<dbReference type="Pfam" id="PF00501">
    <property type="entry name" value="AMP-binding"/>
    <property type="match status" value="1"/>
</dbReference>
<dbReference type="FunFam" id="3.30.300.30:FF:000010">
    <property type="entry name" value="Enterobactin synthetase component F"/>
    <property type="match status" value="1"/>
</dbReference>
<evidence type="ECO:0000256" key="2">
    <source>
        <dbReference type="ARBA" id="ARBA00006432"/>
    </source>
</evidence>
<feature type="domain" description="Carrier" evidence="5">
    <location>
        <begin position="958"/>
        <end position="1033"/>
    </location>
</feature>
<name>A0A9X2XQ19_9BACT</name>
<evidence type="ECO:0000256" key="1">
    <source>
        <dbReference type="ARBA" id="ARBA00001957"/>
    </source>
</evidence>
<dbReference type="Proteomes" id="UP001155483">
    <property type="component" value="Unassembled WGS sequence"/>
</dbReference>
<keyword evidence="7" id="KW-1185">Reference proteome</keyword>
<dbReference type="GO" id="GO:0003824">
    <property type="term" value="F:catalytic activity"/>
    <property type="evidence" value="ECO:0007669"/>
    <property type="project" value="InterPro"/>
</dbReference>
<proteinExistence type="inferred from homology"/>
<dbReference type="FunFam" id="1.10.1200.10:FF:000005">
    <property type="entry name" value="Nonribosomal peptide synthetase 1"/>
    <property type="match status" value="1"/>
</dbReference>
<dbReference type="SUPFAM" id="SSF47336">
    <property type="entry name" value="ACP-like"/>
    <property type="match status" value="1"/>
</dbReference>
<dbReference type="InterPro" id="IPR009081">
    <property type="entry name" value="PP-bd_ACP"/>
</dbReference>
<dbReference type="Gene3D" id="3.30.559.10">
    <property type="entry name" value="Chloramphenicol acetyltransferase-like domain"/>
    <property type="match status" value="2"/>
</dbReference>
<dbReference type="Gene3D" id="3.30.300.30">
    <property type="match status" value="1"/>
</dbReference>
<dbReference type="InterPro" id="IPR000873">
    <property type="entry name" value="AMP-dep_synth/lig_dom"/>
</dbReference>
<dbReference type="Gene3D" id="1.10.1200.10">
    <property type="entry name" value="ACP-like"/>
    <property type="match status" value="1"/>
</dbReference>
<dbReference type="PROSITE" id="PS00455">
    <property type="entry name" value="AMP_BINDING"/>
    <property type="match status" value="1"/>
</dbReference>
<evidence type="ECO:0000313" key="6">
    <source>
        <dbReference type="EMBL" id="MCU7552748.1"/>
    </source>
</evidence>
<dbReference type="NCBIfam" id="TIGR01733">
    <property type="entry name" value="AA-adenyl-dom"/>
    <property type="match status" value="1"/>
</dbReference>
<protein>
    <submittedName>
        <fullName evidence="6">Amino acid adenylation domain-containing protein</fullName>
    </submittedName>
</protein>
<dbReference type="GO" id="GO:0043041">
    <property type="term" value="P:amino acid activation for nonribosomal peptide biosynthetic process"/>
    <property type="evidence" value="ECO:0007669"/>
    <property type="project" value="TreeGrafter"/>
</dbReference>
<dbReference type="FunFam" id="2.30.38.10:FF:000001">
    <property type="entry name" value="Non-ribosomal peptide synthetase PvdI"/>
    <property type="match status" value="1"/>
</dbReference>
<reference evidence="6" key="2">
    <citation type="submission" date="2023-04" db="EMBL/GenBank/DDBJ databases">
        <title>Paracnuella aquatica gen. nov., sp. nov., a member of the family Chitinophagaceae isolated from a hot spring.</title>
        <authorList>
            <person name="Wang C."/>
        </authorList>
    </citation>
    <scope>NUCLEOTIDE SEQUENCE</scope>
    <source>
        <strain evidence="6">LB-8</strain>
    </source>
</reference>
<evidence type="ECO:0000256" key="4">
    <source>
        <dbReference type="ARBA" id="ARBA00022553"/>
    </source>
</evidence>
<gene>
    <name evidence="6" type="ORF">OCK74_26760</name>
</gene>
<accession>A0A9X2XQ19</accession>
<dbReference type="FunFam" id="3.40.50.12780:FF:000012">
    <property type="entry name" value="Non-ribosomal peptide synthetase"/>
    <property type="match status" value="1"/>
</dbReference>
<dbReference type="PROSITE" id="PS50075">
    <property type="entry name" value="CARRIER"/>
    <property type="match status" value="1"/>
</dbReference>
<dbReference type="PANTHER" id="PTHR45527:SF1">
    <property type="entry name" value="FATTY ACID SYNTHASE"/>
    <property type="match status" value="1"/>
</dbReference>
<dbReference type="SUPFAM" id="SSF56801">
    <property type="entry name" value="Acetyl-CoA synthetase-like"/>
    <property type="match status" value="2"/>
</dbReference>
<evidence type="ECO:0000256" key="3">
    <source>
        <dbReference type="ARBA" id="ARBA00022450"/>
    </source>
</evidence>
<dbReference type="SUPFAM" id="SSF52777">
    <property type="entry name" value="CoA-dependent acyltransferases"/>
    <property type="match status" value="4"/>
</dbReference>
<evidence type="ECO:0000313" key="7">
    <source>
        <dbReference type="Proteomes" id="UP001155483"/>
    </source>
</evidence>
<dbReference type="InterPro" id="IPR020845">
    <property type="entry name" value="AMP-binding_CS"/>
</dbReference>
<dbReference type="PROSITE" id="PS00012">
    <property type="entry name" value="PHOSPHOPANTETHEINE"/>
    <property type="match status" value="1"/>
</dbReference>
<dbReference type="InterPro" id="IPR045851">
    <property type="entry name" value="AMP-bd_C_sf"/>
</dbReference>
<dbReference type="InterPro" id="IPR001242">
    <property type="entry name" value="Condensation_dom"/>
</dbReference>
<comment type="cofactor">
    <cofactor evidence="1">
        <name>pantetheine 4'-phosphate</name>
        <dbReference type="ChEBI" id="CHEBI:47942"/>
    </cofactor>
</comment>
<dbReference type="FunFam" id="3.30.559.30:FF:000001">
    <property type="entry name" value="Non-ribosomal peptide synthetase"/>
    <property type="match status" value="1"/>
</dbReference>
<dbReference type="GO" id="GO:0005737">
    <property type="term" value="C:cytoplasm"/>
    <property type="evidence" value="ECO:0007669"/>
    <property type="project" value="TreeGrafter"/>
</dbReference>
<dbReference type="CDD" id="cd19531">
    <property type="entry name" value="LCL_NRPS-like"/>
    <property type="match status" value="1"/>
</dbReference>
<dbReference type="InterPro" id="IPR023213">
    <property type="entry name" value="CAT-like_dom_sf"/>
</dbReference>
<keyword evidence="4" id="KW-0597">Phosphoprotein</keyword>